<comment type="subcellular location">
    <subcellularLocation>
        <location evidence="5">Cytoplasm</location>
    </subcellularLocation>
</comment>
<dbReference type="GO" id="GO:0006106">
    <property type="term" value="P:fumarate metabolic process"/>
    <property type="evidence" value="ECO:0007669"/>
    <property type="project" value="InterPro"/>
</dbReference>
<comment type="catalytic activity">
    <reaction evidence="5">
        <text>(S)-malate = fumarate + H2O</text>
        <dbReference type="Rhea" id="RHEA:12460"/>
        <dbReference type="ChEBI" id="CHEBI:15377"/>
        <dbReference type="ChEBI" id="CHEBI:15589"/>
        <dbReference type="ChEBI" id="CHEBI:29806"/>
        <dbReference type="EC" id="4.2.1.2"/>
    </reaction>
</comment>
<feature type="binding site" evidence="5">
    <location>
        <position position="317"/>
    </location>
    <ligand>
        <name>substrate</name>
    </ligand>
</feature>
<evidence type="ECO:0000313" key="9">
    <source>
        <dbReference type="EMBL" id="NEY70830.1"/>
    </source>
</evidence>
<dbReference type="GO" id="GO:0006108">
    <property type="term" value="P:malate metabolic process"/>
    <property type="evidence" value="ECO:0007669"/>
    <property type="project" value="TreeGrafter"/>
</dbReference>
<dbReference type="FunFam" id="1.10.40.30:FF:000002">
    <property type="entry name" value="Fumarate hydratase class II"/>
    <property type="match status" value="1"/>
</dbReference>
<dbReference type="EMBL" id="JAAIWM010000001">
    <property type="protein sequence ID" value="NEY70830.1"/>
    <property type="molecule type" value="Genomic_DNA"/>
</dbReference>
<evidence type="ECO:0000256" key="6">
    <source>
        <dbReference type="SAM" id="Coils"/>
    </source>
</evidence>
<dbReference type="NCBIfam" id="NF008909">
    <property type="entry name" value="PRK12273.1"/>
    <property type="match status" value="1"/>
</dbReference>
<dbReference type="InterPro" id="IPR020557">
    <property type="entry name" value="Fumarate_lyase_CS"/>
</dbReference>
<dbReference type="FunFam" id="1.20.200.10:FF:000001">
    <property type="entry name" value="Fumarate hydratase, mitochondrial"/>
    <property type="match status" value="1"/>
</dbReference>
<dbReference type="Gene3D" id="1.10.40.30">
    <property type="entry name" value="Fumarase/aspartase (C-terminal domain)"/>
    <property type="match status" value="1"/>
</dbReference>
<dbReference type="InterPro" id="IPR005677">
    <property type="entry name" value="Fum_hydII"/>
</dbReference>
<evidence type="ECO:0000256" key="1">
    <source>
        <dbReference type="ARBA" id="ARBA00001494"/>
    </source>
</evidence>
<protein>
    <recommendedName>
        <fullName evidence="5">Fumarate hydratase class II</fullName>
        <shortName evidence="5">Fumarase C</shortName>
        <ecNumber evidence="5">4.2.1.2</ecNumber>
    </recommendedName>
    <alternativeName>
        <fullName evidence="5">Aerobic fumarase</fullName>
    </alternativeName>
    <alternativeName>
        <fullName evidence="5">Iron-independent fumarase</fullName>
    </alternativeName>
</protein>
<dbReference type="AlphaFoldDB" id="A0A6M0Q5R6"/>
<dbReference type="InterPro" id="IPR022761">
    <property type="entry name" value="Fumarate_lyase_N"/>
</dbReference>
<dbReference type="GO" id="GO:0004333">
    <property type="term" value="F:fumarate hydratase activity"/>
    <property type="evidence" value="ECO:0007669"/>
    <property type="project" value="UniProtKB-UniRule"/>
</dbReference>
<feature type="binding site" description="in site B" evidence="5">
    <location>
        <begin position="127"/>
        <end position="130"/>
    </location>
    <ligand>
        <name>substrate</name>
    </ligand>
</feature>
<dbReference type="Gene3D" id="1.20.200.10">
    <property type="entry name" value="Fumarase/aspartase (Central domain)"/>
    <property type="match status" value="1"/>
</dbReference>
<keyword evidence="5" id="KW-0963">Cytoplasm</keyword>
<dbReference type="Pfam" id="PF00206">
    <property type="entry name" value="Lyase_1"/>
    <property type="match status" value="1"/>
</dbReference>
<comment type="caution">
    <text evidence="9">The sequence shown here is derived from an EMBL/GenBank/DDBJ whole genome shotgun (WGS) entry which is preliminary data.</text>
</comment>
<evidence type="ECO:0000256" key="5">
    <source>
        <dbReference type="HAMAP-Rule" id="MF_00743"/>
    </source>
</evidence>
<evidence type="ECO:0000259" key="7">
    <source>
        <dbReference type="Pfam" id="PF00206"/>
    </source>
</evidence>
<keyword evidence="6" id="KW-0175">Coiled coil</keyword>
<dbReference type="PRINTS" id="PR00145">
    <property type="entry name" value="ARGSUCLYASE"/>
</dbReference>
<name>A0A6M0Q5R6_9BACI</name>
<sequence length="462" mass="50853">MDYRIEKDTIGEIKVPKDKYWGAQTQRSSENFPIGIEQMPFEVIKAFAILKKSAAEANFQLNKLEEEKRNAIKAAADEIIAGKLDDHFPLGVWQTGSGTQSNMNVNEVIAFRGNEILKSKGIETRLHPNDDVNMSQSSNDTFPTAMHIAALKEVKDRLLPSLRALKGTLQNKQEEFKHIVKIGRTHLQDATPLTVGQEISGWVGMLEKSEEMLEKSYKYLGSLAIGGTAVGTGINAHPEFGEKVAKFISEETNYTFVSSPNKFHALTSHDEIVFVHGAIKALAADLMKIANDVRWLSSGPRCGIGELIIPANEPGSSIMPGKVNPTQSEALTMVACQVFGNDSCIGFAASQGNFELNVFKPVIIYNFIQSTTLLSDAIHSFNDRCAIGIEVNLPVIDRYVKDSLMLVTALNPHIGYENAAKIAKLAYAEELTLKEASKKLGLLTEKEFDQLVVPEEMVSPKE</sequence>
<dbReference type="PANTHER" id="PTHR11444">
    <property type="entry name" value="ASPARTATEAMMONIA/ARGININOSUCCINATE/ADENYLOSUCCINATE LYASE"/>
    <property type="match status" value="1"/>
</dbReference>
<evidence type="ECO:0000259" key="8">
    <source>
        <dbReference type="Pfam" id="PF10415"/>
    </source>
</evidence>
<feature type="domain" description="Fumarate lyase N-terminal" evidence="7">
    <location>
        <begin position="11"/>
        <end position="340"/>
    </location>
</feature>
<comment type="catalytic activity">
    <reaction evidence="1">
        <text>L-aspartate = fumarate + NH4(+)</text>
        <dbReference type="Rhea" id="RHEA:16601"/>
        <dbReference type="ChEBI" id="CHEBI:28938"/>
        <dbReference type="ChEBI" id="CHEBI:29806"/>
        <dbReference type="ChEBI" id="CHEBI:29991"/>
        <dbReference type="EC" id="4.3.1.1"/>
    </reaction>
</comment>
<dbReference type="CDD" id="cd01362">
    <property type="entry name" value="Fumarase_classII"/>
    <property type="match status" value="1"/>
</dbReference>
<evidence type="ECO:0000256" key="2">
    <source>
        <dbReference type="ARBA" id="ARBA00009084"/>
    </source>
</evidence>
<dbReference type="HAMAP" id="MF_00743">
    <property type="entry name" value="FumaraseC"/>
    <property type="match status" value="1"/>
</dbReference>
<dbReference type="UniPathway" id="UPA00223">
    <property type="reaction ID" value="UER01007"/>
</dbReference>
<feature type="active site" description="Proton donor/acceptor" evidence="5">
    <location>
        <position position="186"/>
    </location>
</feature>
<dbReference type="PRINTS" id="PR00149">
    <property type="entry name" value="FUMRATELYASE"/>
</dbReference>
<feature type="binding site" evidence="5">
    <location>
        <begin position="322"/>
        <end position="324"/>
    </location>
    <ligand>
        <name>substrate</name>
    </ligand>
</feature>
<accession>A0A6M0Q5R6</accession>
<dbReference type="EC" id="4.2.1.2" evidence="5"/>
<dbReference type="SUPFAM" id="SSF48557">
    <property type="entry name" value="L-aspartase-like"/>
    <property type="match status" value="1"/>
</dbReference>
<dbReference type="InterPro" id="IPR018951">
    <property type="entry name" value="Fumarase_C_C"/>
</dbReference>
<feature type="domain" description="Fumarase C C-terminal" evidence="8">
    <location>
        <begin position="406"/>
        <end position="458"/>
    </location>
</feature>
<dbReference type="PANTHER" id="PTHR11444:SF1">
    <property type="entry name" value="FUMARATE HYDRATASE, MITOCHONDRIAL"/>
    <property type="match status" value="1"/>
</dbReference>
<keyword evidence="4 5" id="KW-0456">Lyase</keyword>
<evidence type="ECO:0000313" key="10">
    <source>
        <dbReference type="Proteomes" id="UP000481043"/>
    </source>
</evidence>
<feature type="active site" evidence="5">
    <location>
        <position position="316"/>
    </location>
</feature>
<feature type="site" description="Important for catalytic activity" evidence="5">
    <location>
        <position position="329"/>
    </location>
</feature>
<dbReference type="RefSeq" id="WP_163177793.1">
    <property type="nucleotide sequence ID" value="NZ_JAAIWM010000001.1"/>
</dbReference>
<dbReference type="FunFam" id="1.10.275.10:FF:000001">
    <property type="entry name" value="Fumarate hydratase, mitochondrial"/>
    <property type="match status" value="1"/>
</dbReference>
<comment type="miscellaneous">
    <text evidence="5">There are 2 substrate-binding sites: the catalytic A site, and the non-catalytic B site that may play a role in the transfer of substrate or product between the active site and the solvent. Alternatively, the B site may bind allosteric effectors.</text>
</comment>
<feature type="coiled-coil region" evidence="6">
    <location>
        <begin position="47"/>
        <end position="81"/>
    </location>
</feature>
<comment type="similarity">
    <text evidence="2 5">Belongs to the class-II fumarase/aspartase family. Fumarase subfamily.</text>
</comment>
<dbReference type="InterPro" id="IPR024083">
    <property type="entry name" value="Fumarase/histidase_N"/>
</dbReference>
<dbReference type="Proteomes" id="UP000481043">
    <property type="component" value="Unassembled WGS sequence"/>
</dbReference>
<dbReference type="GO" id="GO:0006099">
    <property type="term" value="P:tricarboxylic acid cycle"/>
    <property type="evidence" value="ECO:0007669"/>
    <property type="project" value="UniProtKB-UniRule"/>
</dbReference>
<keyword evidence="3 5" id="KW-0816">Tricarboxylic acid cycle</keyword>
<keyword evidence="10" id="KW-1185">Reference proteome</keyword>
<evidence type="ECO:0000256" key="3">
    <source>
        <dbReference type="ARBA" id="ARBA00022532"/>
    </source>
</evidence>
<dbReference type="Pfam" id="PF10415">
    <property type="entry name" value="FumaraseC_C"/>
    <property type="match status" value="1"/>
</dbReference>
<dbReference type="Gene3D" id="1.10.275.10">
    <property type="entry name" value="Fumarase/aspartase (N-terminal domain)"/>
    <property type="match status" value="1"/>
</dbReference>
<feature type="binding site" evidence="5">
    <location>
        <position position="185"/>
    </location>
    <ligand>
        <name>substrate</name>
    </ligand>
</feature>
<gene>
    <name evidence="5 9" type="primary">fumC</name>
    <name evidence="9" type="ORF">G4D63_03645</name>
</gene>
<organism evidence="9 10">
    <name type="scientific">Bacillus mesophilus</name>
    <dbReference type="NCBI Taxonomy" id="1808955"/>
    <lineage>
        <taxon>Bacteria</taxon>
        <taxon>Bacillati</taxon>
        <taxon>Bacillota</taxon>
        <taxon>Bacilli</taxon>
        <taxon>Bacillales</taxon>
        <taxon>Bacillaceae</taxon>
        <taxon>Bacillus</taxon>
    </lineage>
</organism>
<comment type="pathway">
    <text evidence="5">Carbohydrate metabolism; tricarboxylic acid cycle; (S)-malate from fumarate: step 1/1.</text>
</comment>
<comment type="subunit">
    <text evidence="5">Homotetramer.</text>
</comment>
<dbReference type="NCBIfam" id="TIGR00979">
    <property type="entry name" value="fumC_II"/>
    <property type="match status" value="1"/>
</dbReference>
<dbReference type="InterPro" id="IPR000362">
    <property type="entry name" value="Fumarate_lyase_fam"/>
</dbReference>
<dbReference type="InterPro" id="IPR008948">
    <property type="entry name" value="L-Aspartase-like"/>
</dbReference>
<dbReference type="GO" id="GO:0008797">
    <property type="term" value="F:aspartate ammonia-lyase activity"/>
    <property type="evidence" value="ECO:0007669"/>
    <property type="project" value="UniProtKB-EC"/>
</dbReference>
<feature type="binding site" evidence="5">
    <location>
        <begin position="137"/>
        <end position="139"/>
    </location>
    <ligand>
        <name>substrate</name>
    </ligand>
</feature>
<comment type="function">
    <text evidence="5">Involved in the TCA cycle. Catalyzes the stereospecific interconversion of fumarate to L-malate.</text>
</comment>
<reference evidence="9 10" key="1">
    <citation type="submission" date="2020-02" db="EMBL/GenBank/DDBJ databases">
        <title>Bacillus aquiflavi sp. nov., isolated from yellow water of strong flavor Chinese baijiu in Yibin region of China.</title>
        <authorList>
            <person name="Xie J."/>
        </authorList>
    </citation>
    <scope>NUCLEOTIDE SEQUENCE [LARGE SCALE GENOMIC DNA]</scope>
    <source>
        <strain evidence="9 10">SA4</strain>
    </source>
</reference>
<dbReference type="PROSITE" id="PS00163">
    <property type="entry name" value="FUMARATE_LYASES"/>
    <property type="match status" value="1"/>
</dbReference>
<feature type="binding site" evidence="5">
    <location>
        <begin position="97"/>
        <end position="99"/>
    </location>
    <ligand>
        <name>substrate</name>
    </ligand>
</feature>
<dbReference type="GO" id="GO:0005737">
    <property type="term" value="C:cytoplasm"/>
    <property type="evidence" value="ECO:0007669"/>
    <property type="project" value="UniProtKB-SubCell"/>
</dbReference>
<evidence type="ECO:0000256" key="4">
    <source>
        <dbReference type="ARBA" id="ARBA00023239"/>
    </source>
</evidence>
<proteinExistence type="inferred from homology"/>